<reference evidence="12 13" key="1">
    <citation type="submission" date="2020-07" db="EMBL/GenBank/DDBJ databases">
        <title>Sequencing the genomes of 1000 actinobacteria strains.</title>
        <authorList>
            <person name="Klenk H.-P."/>
        </authorList>
    </citation>
    <scope>NUCLEOTIDE SEQUENCE [LARGE SCALE GENOMIC DNA]</scope>
    <source>
        <strain evidence="12 13">DSM 44442</strain>
    </source>
</reference>
<evidence type="ECO:0000256" key="10">
    <source>
        <dbReference type="SAM" id="Phobius"/>
    </source>
</evidence>
<keyword evidence="13" id="KW-1185">Reference proteome</keyword>
<dbReference type="Pfam" id="PF02518">
    <property type="entry name" value="HATPase_c"/>
    <property type="match status" value="1"/>
</dbReference>
<proteinExistence type="predicted"/>
<feature type="domain" description="Histidine kinase/HSP90-like ATPase" evidence="11">
    <location>
        <begin position="359"/>
        <end position="459"/>
    </location>
</feature>
<accession>A0A7Z0EVA2</accession>
<protein>
    <recommendedName>
        <fullName evidence="2">histidine kinase</fullName>
        <ecNumber evidence="2">2.7.13.3</ecNumber>
    </recommendedName>
</protein>
<evidence type="ECO:0000256" key="7">
    <source>
        <dbReference type="ARBA" id="ARBA00022840"/>
    </source>
</evidence>
<evidence type="ECO:0000313" key="13">
    <source>
        <dbReference type="Proteomes" id="UP000572051"/>
    </source>
</evidence>
<evidence type="ECO:0000256" key="5">
    <source>
        <dbReference type="ARBA" id="ARBA00022741"/>
    </source>
</evidence>
<dbReference type="GO" id="GO:0016020">
    <property type="term" value="C:membrane"/>
    <property type="evidence" value="ECO:0007669"/>
    <property type="project" value="InterPro"/>
</dbReference>
<dbReference type="InterPro" id="IPR025828">
    <property type="entry name" value="Put_sensor_dom"/>
</dbReference>
<dbReference type="EMBL" id="JACCFS010000001">
    <property type="protein sequence ID" value="NYJ37975.1"/>
    <property type="molecule type" value="Genomic_DNA"/>
</dbReference>
<evidence type="ECO:0000256" key="9">
    <source>
        <dbReference type="SAM" id="MobiDB-lite"/>
    </source>
</evidence>
<evidence type="ECO:0000256" key="8">
    <source>
        <dbReference type="ARBA" id="ARBA00023012"/>
    </source>
</evidence>
<evidence type="ECO:0000259" key="11">
    <source>
        <dbReference type="SMART" id="SM00387"/>
    </source>
</evidence>
<keyword evidence="5" id="KW-0547">Nucleotide-binding</keyword>
<evidence type="ECO:0000256" key="6">
    <source>
        <dbReference type="ARBA" id="ARBA00022777"/>
    </source>
</evidence>
<keyword evidence="4" id="KW-0808">Transferase</keyword>
<feature type="transmembrane region" description="Helical" evidence="10">
    <location>
        <begin position="74"/>
        <end position="98"/>
    </location>
</feature>
<dbReference type="PANTHER" id="PTHR24421">
    <property type="entry name" value="NITRATE/NITRITE SENSOR PROTEIN NARX-RELATED"/>
    <property type="match status" value="1"/>
</dbReference>
<gene>
    <name evidence="12" type="ORF">HNR10_005856</name>
</gene>
<dbReference type="CDD" id="cd16917">
    <property type="entry name" value="HATPase_UhpB-NarQ-NarX-like"/>
    <property type="match status" value="1"/>
</dbReference>
<organism evidence="12 13">
    <name type="scientific">Nocardiopsis aegyptia</name>
    <dbReference type="NCBI Taxonomy" id="220378"/>
    <lineage>
        <taxon>Bacteria</taxon>
        <taxon>Bacillati</taxon>
        <taxon>Actinomycetota</taxon>
        <taxon>Actinomycetes</taxon>
        <taxon>Streptosporangiales</taxon>
        <taxon>Nocardiopsidaceae</taxon>
        <taxon>Nocardiopsis</taxon>
    </lineage>
</organism>
<dbReference type="EC" id="2.7.13.3" evidence="2"/>
<dbReference type="SUPFAM" id="SSF55874">
    <property type="entry name" value="ATPase domain of HSP90 chaperone/DNA topoisomerase II/histidine kinase"/>
    <property type="match status" value="1"/>
</dbReference>
<dbReference type="InterPro" id="IPR011712">
    <property type="entry name" value="Sig_transdc_His_kin_sub3_dim/P"/>
</dbReference>
<dbReference type="Gene3D" id="3.30.565.10">
    <property type="entry name" value="Histidine kinase-like ATPase, C-terminal domain"/>
    <property type="match status" value="1"/>
</dbReference>
<sequence>MTAIEAAPARPRTLAQALARPRFLLTPWPWRALLHCAVTAAVGLALIVVAAPVYMPWVLVLGKVVSAPWDMAEYGAPAIAGFLVGLVMVACVSPLIALPLGALERLRLTFVSDGPVTDGHRTPPPGLWGWIRTRYTENATWREVAYLFLLMPIGVLVASVLAGILVLGVVMALAPLLVEDTHSVIAFGAYDITTAEQALPLALLSPLVLVVLLYAAGILAQGHALVARALLVGPPEEELRAELSEVTESRSRLVNAFEYERSRIERDLHDGAQQRLVALSMDLGLARLDLDEDGEAGRRVAAAQAKANDLIEELRQLVRGIHPRVLTDRGLPAALAELADHCPVPTRVDTEIPRRLPAHVEGTAYFVVAEALTNVCKHTEADAVTVHAHTVQAEPGKSEEPRQTLQVEVTDDGSGGADPAQGSGLTGLKDRVAVMGGTMELSSPEGGPTRIRVELPCGPIPPTPGA</sequence>
<dbReference type="Pfam" id="PF13796">
    <property type="entry name" value="Sensor"/>
    <property type="match status" value="1"/>
</dbReference>
<keyword evidence="6 12" id="KW-0418">Kinase</keyword>
<feature type="transmembrane region" description="Helical" evidence="10">
    <location>
        <begin position="197"/>
        <end position="220"/>
    </location>
</feature>
<dbReference type="Pfam" id="PF07730">
    <property type="entry name" value="HisKA_3"/>
    <property type="match status" value="1"/>
</dbReference>
<dbReference type="InterPro" id="IPR003594">
    <property type="entry name" value="HATPase_dom"/>
</dbReference>
<keyword evidence="10" id="KW-0472">Membrane</keyword>
<keyword evidence="8" id="KW-0902">Two-component regulatory system</keyword>
<keyword evidence="7" id="KW-0067">ATP-binding</keyword>
<name>A0A7Z0EVA2_9ACTN</name>
<evidence type="ECO:0000313" key="12">
    <source>
        <dbReference type="EMBL" id="NYJ37975.1"/>
    </source>
</evidence>
<dbReference type="InterPro" id="IPR050482">
    <property type="entry name" value="Sensor_HK_TwoCompSys"/>
</dbReference>
<dbReference type="SMART" id="SM00387">
    <property type="entry name" value="HATPase_c"/>
    <property type="match status" value="1"/>
</dbReference>
<feature type="region of interest" description="Disordered" evidence="9">
    <location>
        <begin position="440"/>
        <end position="466"/>
    </location>
</feature>
<dbReference type="GO" id="GO:0005524">
    <property type="term" value="F:ATP binding"/>
    <property type="evidence" value="ECO:0007669"/>
    <property type="project" value="UniProtKB-KW"/>
</dbReference>
<feature type="transmembrane region" description="Helical" evidence="10">
    <location>
        <begin position="144"/>
        <end position="177"/>
    </location>
</feature>
<dbReference type="PANTHER" id="PTHR24421:SF10">
    <property type="entry name" value="NITRATE_NITRITE SENSOR PROTEIN NARQ"/>
    <property type="match status" value="1"/>
</dbReference>
<dbReference type="Gene3D" id="1.20.5.1930">
    <property type="match status" value="1"/>
</dbReference>
<evidence type="ECO:0000256" key="2">
    <source>
        <dbReference type="ARBA" id="ARBA00012438"/>
    </source>
</evidence>
<keyword evidence="10" id="KW-0812">Transmembrane</keyword>
<comment type="catalytic activity">
    <reaction evidence="1">
        <text>ATP + protein L-histidine = ADP + protein N-phospho-L-histidine.</text>
        <dbReference type="EC" id="2.7.13.3"/>
    </reaction>
</comment>
<evidence type="ECO:0000256" key="3">
    <source>
        <dbReference type="ARBA" id="ARBA00022553"/>
    </source>
</evidence>
<dbReference type="GO" id="GO:0046983">
    <property type="term" value="F:protein dimerization activity"/>
    <property type="evidence" value="ECO:0007669"/>
    <property type="project" value="InterPro"/>
</dbReference>
<dbReference type="AlphaFoldDB" id="A0A7Z0EVA2"/>
<dbReference type="GO" id="GO:0000155">
    <property type="term" value="F:phosphorelay sensor kinase activity"/>
    <property type="evidence" value="ECO:0007669"/>
    <property type="project" value="InterPro"/>
</dbReference>
<evidence type="ECO:0000256" key="1">
    <source>
        <dbReference type="ARBA" id="ARBA00000085"/>
    </source>
</evidence>
<dbReference type="InterPro" id="IPR036890">
    <property type="entry name" value="HATPase_C_sf"/>
</dbReference>
<evidence type="ECO:0000256" key="4">
    <source>
        <dbReference type="ARBA" id="ARBA00022679"/>
    </source>
</evidence>
<keyword evidence="3" id="KW-0597">Phosphoprotein</keyword>
<feature type="transmembrane region" description="Helical" evidence="10">
    <location>
        <begin position="32"/>
        <end position="54"/>
    </location>
</feature>
<keyword evidence="10" id="KW-1133">Transmembrane helix</keyword>
<comment type="caution">
    <text evidence="12">The sequence shown here is derived from an EMBL/GenBank/DDBJ whole genome shotgun (WGS) entry which is preliminary data.</text>
</comment>
<dbReference type="RefSeq" id="WP_179829136.1">
    <property type="nucleotide sequence ID" value="NZ_JACCFS010000001.1"/>
</dbReference>
<dbReference type="Proteomes" id="UP000572051">
    <property type="component" value="Unassembled WGS sequence"/>
</dbReference>